<gene>
    <name evidence="4" type="ORF">METZ01_LOCUS88534</name>
</gene>
<reference evidence="4" key="1">
    <citation type="submission" date="2018-05" db="EMBL/GenBank/DDBJ databases">
        <authorList>
            <person name="Lanie J.A."/>
            <person name="Ng W.-L."/>
            <person name="Kazmierczak K.M."/>
            <person name="Andrzejewski T.M."/>
            <person name="Davidsen T.M."/>
            <person name="Wayne K.J."/>
            <person name="Tettelin H."/>
            <person name="Glass J.I."/>
            <person name="Rusch D."/>
            <person name="Podicherti R."/>
            <person name="Tsui H.-C.T."/>
            <person name="Winkler M.E."/>
        </authorList>
    </citation>
    <scope>NUCLEOTIDE SEQUENCE</scope>
</reference>
<proteinExistence type="inferred from homology"/>
<dbReference type="HAMAP" id="MF_01401">
    <property type="entry name" value="MsrA"/>
    <property type="match status" value="1"/>
</dbReference>
<dbReference type="PANTHER" id="PTHR43774">
    <property type="entry name" value="PEPTIDE METHIONINE SULFOXIDE REDUCTASE"/>
    <property type="match status" value="1"/>
</dbReference>
<dbReference type="EMBL" id="UINC01007922">
    <property type="protein sequence ID" value="SVA35680.1"/>
    <property type="molecule type" value="Genomic_DNA"/>
</dbReference>
<dbReference type="EC" id="1.8.4.11" evidence="1"/>
<sequence length="140" mass="15365">MSTLILGAGCFWGVEVLFEEMSGVSSVISGYSGGHVGNPTYEQVCTGQTGHVEVVKIDYDNSIVSFGELLDKFFFIHDPTTSNRQGPDVGQQYKSAIFYNNDEEKNLAEQKIKEIDASGEHASKVVTEVREAATFYPAEE</sequence>
<dbReference type="InterPro" id="IPR002569">
    <property type="entry name" value="Met_Sox_Rdtase_MsrA_dom"/>
</dbReference>
<evidence type="ECO:0000256" key="2">
    <source>
        <dbReference type="ARBA" id="ARBA00023002"/>
    </source>
</evidence>
<organism evidence="4">
    <name type="scientific">marine metagenome</name>
    <dbReference type="NCBI Taxonomy" id="408172"/>
    <lineage>
        <taxon>unclassified sequences</taxon>
        <taxon>metagenomes</taxon>
        <taxon>ecological metagenomes</taxon>
    </lineage>
</organism>
<accession>A0A381V5V8</accession>
<dbReference type="Gene3D" id="3.30.1060.10">
    <property type="entry name" value="Peptide methionine sulphoxide reductase MsrA"/>
    <property type="match status" value="1"/>
</dbReference>
<evidence type="ECO:0000259" key="3">
    <source>
        <dbReference type="Pfam" id="PF01625"/>
    </source>
</evidence>
<name>A0A381V5V8_9ZZZZ</name>
<protein>
    <recommendedName>
        <fullName evidence="1">peptide-methionine (S)-S-oxide reductase</fullName>
        <ecNumber evidence="1">1.8.4.11</ecNumber>
    </recommendedName>
</protein>
<keyword evidence="2" id="KW-0560">Oxidoreductase</keyword>
<dbReference type="SUPFAM" id="SSF55068">
    <property type="entry name" value="Peptide methionine sulfoxide reductase"/>
    <property type="match status" value="1"/>
</dbReference>
<feature type="domain" description="Peptide methionine sulphoxide reductase MsrA" evidence="3">
    <location>
        <begin position="4"/>
        <end position="140"/>
    </location>
</feature>
<feature type="non-terminal residue" evidence="4">
    <location>
        <position position="140"/>
    </location>
</feature>
<dbReference type="InterPro" id="IPR036509">
    <property type="entry name" value="Met_Sox_Rdtase_MsrA_sf"/>
</dbReference>
<evidence type="ECO:0000256" key="1">
    <source>
        <dbReference type="ARBA" id="ARBA00012502"/>
    </source>
</evidence>
<dbReference type="GO" id="GO:0008113">
    <property type="term" value="F:peptide-methionine (S)-S-oxide reductase activity"/>
    <property type="evidence" value="ECO:0007669"/>
    <property type="project" value="UniProtKB-EC"/>
</dbReference>
<dbReference type="AlphaFoldDB" id="A0A381V5V8"/>
<dbReference type="Pfam" id="PF01625">
    <property type="entry name" value="PMSR"/>
    <property type="match status" value="1"/>
</dbReference>
<dbReference type="PANTHER" id="PTHR43774:SF1">
    <property type="entry name" value="PEPTIDE METHIONINE SULFOXIDE REDUCTASE MSRA 2"/>
    <property type="match status" value="1"/>
</dbReference>
<evidence type="ECO:0000313" key="4">
    <source>
        <dbReference type="EMBL" id="SVA35680.1"/>
    </source>
</evidence>
<dbReference type="NCBIfam" id="TIGR00401">
    <property type="entry name" value="msrA"/>
    <property type="match status" value="1"/>
</dbReference>